<dbReference type="GO" id="GO:0140315">
    <property type="term" value="F:iron ion sequestering activity"/>
    <property type="evidence" value="ECO:0007669"/>
    <property type="project" value="UniProtKB-UniRule"/>
</dbReference>
<dbReference type="Proteomes" id="UP000237000">
    <property type="component" value="Unassembled WGS sequence"/>
</dbReference>
<dbReference type="GO" id="GO:0005774">
    <property type="term" value="C:vacuolar membrane"/>
    <property type="evidence" value="ECO:0007669"/>
    <property type="project" value="UniProtKB-SubCell"/>
</dbReference>
<keyword evidence="3" id="KW-0408">Iron</keyword>
<name>A0A2P5EI24_TREOI</name>
<sequence length="152" mass="16790">MEESSREILLVEEERRDEHKRGENRRRPKEPWKGEYAKSIVYGGLDAIVTCFSLISSISANRLSSVNLCNMLSGGVVDVLVLGFANLVADGISMGFGDFVSSNTEKDAATIERAVTEWDVTNHSGPQKMDLLHQYQALGMDLDDATTVCSYL</sequence>
<evidence type="ECO:0000256" key="9">
    <source>
        <dbReference type="RuleBase" id="RU369115"/>
    </source>
</evidence>
<keyword evidence="5" id="KW-0812">Transmembrane</keyword>
<comment type="catalytic activity">
    <reaction evidence="8">
        <text>Fe(2+)(in) = Fe(2+)(out)</text>
        <dbReference type="Rhea" id="RHEA:28486"/>
        <dbReference type="ChEBI" id="CHEBI:29033"/>
    </reaction>
    <physiologicalReaction direction="left-to-right" evidence="8">
        <dbReference type="Rhea" id="RHEA:28487"/>
    </physiologicalReaction>
</comment>
<evidence type="ECO:0000256" key="10">
    <source>
        <dbReference type="SAM" id="MobiDB-lite"/>
    </source>
</evidence>
<dbReference type="OrthoDB" id="73465at2759"/>
<keyword evidence="12" id="KW-1185">Reference proteome</keyword>
<dbReference type="InterPro" id="IPR008217">
    <property type="entry name" value="Ccc1_fam"/>
</dbReference>
<evidence type="ECO:0000256" key="6">
    <source>
        <dbReference type="ARBA" id="ARBA00022989"/>
    </source>
</evidence>
<comment type="function">
    <text evidence="9">Vacuolar Fe(2+) uptake transporter.</text>
</comment>
<comment type="similarity">
    <text evidence="2 9">Belongs to the CCC1 family.</text>
</comment>
<organism evidence="11 12">
    <name type="scientific">Trema orientale</name>
    <name type="common">Charcoal tree</name>
    <name type="synonym">Celtis orientalis</name>
    <dbReference type="NCBI Taxonomy" id="63057"/>
    <lineage>
        <taxon>Eukaryota</taxon>
        <taxon>Viridiplantae</taxon>
        <taxon>Streptophyta</taxon>
        <taxon>Embryophyta</taxon>
        <taxon>Tracheophyta</taxon>
        <taxon>Spermatophyta</taxon>
        <taxon>Magnoliopsida</taxon>
        <taxon>eudicotyledons</taxon>
        <taxon>Gunneridae</taxon>
        <taxon>Pentapetalae</taxon>
        <taxon>rosids</taxon>
        <taxon>fabids</taxon>
        <taxon>Rosales</taxon>
        <taxon>Cannabaceae</taxon>
        <taxon>Trema</taxon>
    </lineage>
</organism>
<reference evidence="12" key="1">
    <citation type="submission" date="2016-06" db="EMBL/GenBank/DDBJ databases">
        <title>Parallel loss of symbiosis genes in relatives of nitrogen-fixing non-legume Parasponia.</title>
        <authorList>
            <person name="Van Velzen R."/>
            <person name="Holmer R."/>
            <person name="Bu F."/>
            <person name="Rutten L."/>
            <person name="Van Zeijl A."/>
            <person name="Liu W."/>
            <person name="Santuari L."/>
            <person name="Cao Q."/>
            <person name="Sharma T."/>
            <person name="Shen D."/>
            <person name="Roswanjaya Y."/>
            <person name="Wardhani T."/>
            <person name="Kalhor M.S."/>
            <person name="Jansen J."/>
            <person name="Van den Hoogen J."/>
            <person name="Gungor B."/>
            <person name="Hartog M."/>
            <person name="Hontelez J."/>
            <person name="Verver J."/>
            <person name="Yang W.-C."/>
            <person name="Schijlen E."/>
            <person name="Repin R."/>
            <person name="Schilthuizen M."/>
            <person name="Schranz E."/>
            <person name="Heidstra R."/>
            <person name="Miyata K."/>
            <person name="Fedorova E."/>
            <person name="Kohlen W."/>
            <person name="Bisseling T."/>
            <person name="Smit S."/>
            <person name="Geurts R."/>
        </authorList>
    </citation>
    <scope>NUCLEOTIDE SEQUENCE [LARGE SCALE GENOMIC DNA]</scope>
    <source>
        <strain evidence="12">cv. RG33-2</strain>
    </source>
</reference>
<keyword evidence="6" id="KW-1133">Transmembrane helix</keyword>
<evidence type="ECO:0000313" key="11">
    <source>
        <dbReference type="EMBL" id="PON85196.1"/>
    </source>
</evidence>
<keyword evidence="9" id="KW-0406">Ion transport</keyword>
<evidence type="ECO:0000256" key="7">
    <source>
        <dbReference type="ARBA" id="ARBA00023136"/>
    </source>
</evidence>
<feature type="compositionally biased region" description="Basic and acidic residues" evidence="10">
    <location>
        <begin position="12"/>
        <end position="21"/>
    </location>
</feature>
<feature type="region of interest" description="Disordered" evidence="10">
    <location>
        <begin position="1"/>
        <end position="29"/>
    </location>
</feature>
<evidence type="ECO:0000313" key="12">
    <source>
        <dbReference type="Proteomes" id="UP000237000"/>
    </source>
</evidence>
<dbReference type="GO" id="GO:0005381">
    <property type="term" value="F:iron ion transmembrane transporter activity"/>
    <property type="evidence" value="ECO:0007669"/>
    <property type="project" value="UniProtKB-UniRule"/>
</dbReference>
<evidence type="ECO:0000256" key="1">
    <source>
        <dbReference type="ARBA" id="ARBA00004128"/>
    </source>
</evidence>
<accession>A0A2P5EI24</accession>
<comment type="caution">
    <text evidence="11">The sequence shown here is derived from an EMBL/GenBank/DDBJ whole genome shotgun (WGS) entry which is preliminary data.</text>
</comment>
<gene>
    <name evidence="11" type="ORF">TorRG33x02_190400</name>
</gene>
<evidence type="ECO:0000256" key="2">
    <source>
        <dbReference type="ARBA" id="ARBA00007049"/>
    </source>
</evidence>
<keyword evidence="7" id="KW-0472">Membrane</keyword>
<protein>
    <recommendedName>
        <fullName evidence="9">Vacuolar iron transporter</fullName>
    </recommendedName>
</protein>
<proteinExistence type="inferred from homology"/>
<dbReference type="GO" id="GO:0005384">
    <property type="term" value="F:manganese ion transmembrane transporter activity"/>
    <property type="evidence" value="ECO:0007669"/>
    <property type="project" value="InterPro"/>
</dbReference>
<dbReference type="AlphaFoldDB" id="A0A2P5EI24"/>
<keyword evidence="4 9" id="KW-0926">Vacuole</keyword>
<comment type="subcellular location">
    <subcellularLocation>
        <location evidence="1 9">Vacuole membrane</location>
        <topology evidence="1 9">Multi-pass membrane protein</topology>
    </subcellularLocation>
</comment>
<dbReference type="Pfam" id="PF01988">
    <property type="entry name" value="VIT1"/>
    <property type="match status" value="1"/>
</dbReference>
<keyword evidence="3" id="KW-0410">Iron transport</keyword>
<dbReference type="EMBL" id="JXTC01000151">
    <property type="protein sequence ID" value="PON85196.1"/>
    <property type="molecule type" value="Genomic_DNA"/>
</dbReference>
<keyword evidence="9" id="KW-0813">Transport</keyword>
<evidence type="ECO:0000256" key="3">
    <source>
        <dbReference type="ARBA" id="ARBA00022496"/>
    </source>
</evidence>
<dbReference type="InParanoid" id="A0A2P5EI24"/>
<evidence type="ECO:0000256" key="4">
    <source>
        <dbReference type="ARBA" id="ARBA00022554"/>
    </source>
</evidence>
<dbReference type="GO" id="GO:0030026">
    <property type="term" value="P:intracellular manganese ion homeostasis"/>
    <property type="evidence" value="ECO:0007669"/>
    <property type="project" value="InterPro"/>
</dbReference>
<dbReference type="STRING" id="63057.A0A2P5EI24"/>
<evidence type="ECO:0000256" key="5">
    <source>
        <dbReference type="ARBA" id="ARBA00022692"/>
    </source>
</evidence>
<evidence type="ECO:0000256" key="8">
    <source>
        <dbReference type="ARBA" id="ARBA00044464"/>
    </source>
</evidence>
<dbReference type="PANTHER" id="PTHR31851">
    <property type="entry name" value="FE(2+)/MN(2+) TRANSPORTER PCL1"/>
    <property type="match status" value="1"/>
</dbReference>